<dbReference type="AlphaFoldDB" id="A0AAD9HEE7"/>
<evidence type="ECO:0000256" key="1">
    <source>
        <dbReference type="SAM" id="MobiDB-lite"/>
    </source>
</evidence>
<reference evidence="2" key="1">
    <citation type="submission" date="2021-06" db="EMBL/GenBank/DDBJ databases">
        <title>Comparative genomics, transcriptomics and evolutionary studies reveal genomic signatures of adaptation to plant cell wall in hemibiotrophic fungi.</title>
        <authorList>
            <consortium name="DOE Joint Genome Institute"/>
            <person name="Baroncelli R."/>
            <person name="Diaz J.F."/>
            <person name="Benocci T."/>
            <person name="Peng M."/>
            <person name="Battaglia E."/>
            <person name="Haridas S."/>
            <person name="Andreopoulos W."/>
            <person name="Labutti K."/>
            <person name="Pangilinan J."/>
            <person name="Floch G.L."/>
            <person name="Makela M.R."/>
            <person name="Henrissat B."/>
            <person name="Grigoriev I.V."/>
            <person name="Crouch J.A."/>
            <person name="De Vries R.P."/>
            <person name="Sukno S.A."/>
            <person name="Thon M.R."/>
        </authorList>
    </citation>
    <scope>NUCLEOTIDE SEQUENCE</scope>
    <source>
        <strain evidence="2">MAFF235873</strain>
    </source>
</reference>
<sequence>MCFLCRCHRLHRRTWRCSGRPVTRVFATPPPSKPLATDQTIMTAAELMRACCTDMPSFGSSQQASTLHSPERLCGDSR</sequence>
<feature type="compositionally biased region" description="Polar residues" evidence="1">
    <location>
        <begin position="58"/>
        <end position="68"/>
    </location>
</feature>
<dbReference type="EMBL" id="MU842907">
    <property type="protein sequence ID" value="KAK2026792.1"/>
    <property type="molecule type" value="Genomic_DNA"/>
</dbReference>
<evidence type="ECO:0000313" key="3">
    <source>
        <dbReference type="Proteomes" id="UP001232148"/>
    </source>
</evidence>
<protein>
    <submittedName>
        <fullName evidence="2">Uncharacterized protein</fullName>
    </submittedName>
</protein>
<name>A0AAD9HEE7_9PEZI</name>
<dbReference type="Proteomes" id="UP001232148">
    <property type="component" value="Unassembled WGS sequence"/>
</dbReference>
<gene>
    <name evidence="2" type="ORF">LX32DRAFT_9246</name>
</gene>
<proteinExistence type="predicted"/>
<keyword evidence="3" id="KW-1185">Reference proteome</keyword>
<accession>A0AAD9HEE7</accession>
<evidence type="ECO:0000313" key="2">
    <source>
        <dbReference type="EMBL" id="KAK2026792.1"/>
    </source>
</evidence>
<comment type="caution">
    <text evidence="2">The sequence shown here is derived from an EMBL/GenBank/DDBJ whole genome shotgun (WGS) entry which is preliminary data.</text>
</comment>
<organism evidence="2 3">
    <name type="scientific">Colletotrichum zoysiae</name>
    <dbReference type="NCBI Taxonomy" id="1216348"/>
    <lineage>
        <taxon>Eukaryota</taxon>
        <taxon>Fungi</taxon>
        <taxon>Dikarya</taxon>
        <taxon>Ascomycota</taxon>
        <taxon>Pezizomycotina</taxon>
        <taxon>Sordariomycetes</taxon>
        <taxon>Hypocreomycetidae</taxon>
        <taxon>Glomerellales</taxon>
        <taxon>Glomerellaceae</taxon>
        <taxon>Colletotrichum</taxon>
        <taxon>Colletotrichum graminicola species complex</taxon>
    </lineage>
</organism>
<feature type="region of interest" description="Disordered" evidence="1">
    <location>
        <begin position="57"/>
        <end position="78"/>
    </location>
</feature>
<feature type="compositionally biased region" description="Basic and acidic residues" evidence="1">
    <location>
        <begin position="69"/>
        <end position="78"/>
    </location>
</feature>